<dbReference type="Proteomes" id="UP000799753">
    <property type="component" value="Unassembled WGS sequence"/>
</dbReference>
<feature type="region of interest" description="Disordered" evidence="1">
    <location>
        <begin position="218"/>
        <end position="245"/>
    </location>
</feature>
<feature type="compositionally biased region" description="Polar residues" evidence="1">
    <location>
        <begin position="218"/>
        <end position="238"/>
    </location>
</feature>
<feature type="compositionally biased region" description="Polar residues" evidence="1">
    <location>
        <begin position="282"/>
        <end position="297"/>
    </location>
</feature>
<organism evidence="2 3">
    <name type="scientific">Massarina eburnea CBS 473.64</name>
    <dbReference type="NCBI Taxonomy" id="1395130"/>
    <lineage>
        <taxon>Eukaryota</taxon>
        <taxon>Fungi</taxon>
        <taxon>Dikarya</taxon>
        <taxon>Ascomycota</taxon>
        <taxon>Pezizomycotina</taxon>
        <taxon>Dothideomycetes</taxon>
        <taxon>Pleosporomycetidae</taxon>
        <taxon>Pleosporales</taxon>
        <taxon>Massarineae</taxon>
        <taxon>Massarinaceae</taxon>
        <taxon>Massarina</taxon>
    </lineage>
</organism>
<evidence type="ECO:0000256" key="1">
    <source>
        <dbReference type="SAM" id="MobiDB-lite"/>
    </source>
</evidence>
<evidence type="ECO:0000313" key="2">
    <source>
        <dbReference type="EMBL" id="KAF2638741.1"/>
    </source>
</evidence>
<name>A0A6A6RVJ5_9PLEO</name>
<evidence type="ECO:0000313" key="3">
    <source>
        <dbReference type="Proteomes" id="UP000799753"/>
    </source>
</evidence>
<feature type="region of interest" description="Disordered" evidence="1">
    <location>
        <begin position="448"/>
        <end position="478"/>
    </location>
</feature>
<feature type="region of interest" description="Disordered" evidence="1">
    <location>
        <begin position="258"/>
        <end position="303"/>
    </location>
</feature>
<keyword evidence="3" id="KW-1185">Reference proteome</keyword>
<dbReference type="AlphaFoldDB" id="A0A6A6RVJ5"/>
<gene>
    <name evidence="2" type="ORF">P280DRAFT_528985</name>
</gene>
<feature type="compositionally biased region" description="Basic residues" evidence="1">
    <location>
        <begin position="449"/>
        <end position="459"/>
    </location>
</feature>
<protein>
    <submittedName>
        <fullName evidence="2">Uncharacterized protein</fullName>
    </submittedName>
</protein>
<feature type="region of interest" description="Disordered" evidence="1">
    <location>
        <begin position="114"/>
        <end position="166"/>
    </location>
</feature>
<reference evidence="2" key="1">
    <citation type="journal article" date="2020" name="Stud. Mycol.">
        <title>101 Dothideomycetes genomes: a test case for predicting lifestyles and emergence of pathogens.</title>
        <authorList>
            <person name="Haridas S."/>
            <person name="Albert R."/>
            <person name="Binder M."/>
            <person name="Bloem J."/>
            <person name="Labutti K."/>
            <person name="Salamov A."/>
            <person name="Andreopoulos B."/>
            <person name="Baker S."/>
            <person name="Barry K."/>
            <person name="Bills G."/>
            <person name="Bluhm B."/>
            <person name="Cannon C."/>
            <person name="Castanera R."/>
            <person name="Culley D."/>
            <person name="Daum C."/>
            <person name="Ezra D."/>
            <person name="Gonzalez J."/>
            <person name="Henrissat B."/>
            <person name="Kuo A."/>
            <person name="Liang C."/>
            <person name="Lipzen A."/>
            <person name="Lutzoni F."/>
            <person name="Magnuson J."/>
            <person name="Mondo S."/>
            <person name="Nolan M."/>
            <person name="Ohm R."/>
            <person name="Pangilinan J."/>
            <person name="Park H.-J."/>
            <person name="Ramirez L."/>
            <person name="Alfaro M."/>
            <person name="Sun H."/>
            <person name="Tritt A."/>
            <person name="Yoshinaga Y."/>
            <person name="Zwiers L.-H."/>
            <person name="Turgeon B."/>
            <person name="Goodwin S."/>
            <person name="Spatafora J."/>
            <person name="Crous P."/>
            <person name="Grigoriev I."/>
        </authorList>
    </citation>
    <scope>NUCLEOTIDE SEQUENCE</scope>
    <source>
        <strain evidence="2">CBS 473.64</strain>
    </source>
</reference>
<dbReference type="EMBL" id="MU006789">
    <property type="protein sequence ID" value="KAF2638741.1"/>
    <property type="molecule type" value="Genomic_DNA"/>
</dbReference>
<accession>A0A6A6RVJ5</accession>
<proteinExistence type="predicted"/>
<sequence length="742" mass="82255">MPSNQILISNLPVLGPPRTTLALSIQKAFAKYDFHEISFLPQKKGSAVVTLGGEQEVMDAAKDLCTLKLHGIPVTVTEYHVIETEGDEMGRNVVDANDNGDDKNAVLDTAHKTSTYWNTSPQSPGPHHAPSKRKDAPKSMTSDPRLPSPTAKKSKMSVDSDPLSVPEITVPGEAEVVSGIHGLEIGDEEMSAGGNAVSTGAAANEPLTRPKKTVTFNSQPTYEPQPPTSSAAPVQQGLTAGPKPWPIFTIPIDEVFRKPNSRIPRPSPTDPPIRTTIPPLSPTSHATTPSVNQSFPGSPTGDFYTRLVMRPRKLDSHERAMTQYHQQEKARREQRELQELREQNAEKWRAVRDTLPDLEAYAPRQAREPLREDPWMDETTREIRRVHSGMRSLGLVIWGERISVMRNMGSEFGQVDYYFMGWSDTRDRSCMEIRRDICIAHLQVTVHSTKAKGKGKKKTGKQENRGKGQAYQKPGLPHTPQEIHLAQLKQPAQIRTQTPPANASLRPLLHPAIRASTNQANLHALINKPEQQVRIPSDEVLEHAQTAEMADNLHNEDSLTLEEVRGDIQGEDVGVDVAEDVGGVVDIHGRTPVEQFRELGGELPTHLLRVEHWVGVGGDEGRNGYRSRDFPRRGVLIGRLDGEQVVRREEMLVRHVAELARHADREGGAELDTPVYEGLADVVVPDAVVRWDCAWGLRCGRIVLILDVREARRPHQGADSVKLSVACIHRGCDGWEYLASRL</sequence>